<dbReference type="OrthoDB" id="9778320at2"/>
<comment type="subcellular location">
    <subcellularLocation>
        <location evidence="1">Secreted</location>
    </subcellularLocation>
</comment>
<dbReference type="PANTHER" id="PTHR34216">
    <property type="match status" value="1"/>
</dbReference>
<sequence>MVATCEETSRGQGMSKREILASTLERSGLGALLSSTVGRWQGLLVFNYHRVGDGSKTLFDRGIYSATQAEFDRQVAFLKKQFDIVRISDLEEVLHRRGRAILLTFDDGYRDNYDFAFPVLSRHQTSATFFLTSGFLDGGPLAWWDEIAWMVHSSRESWLFPHHDLPELLSLATADEREAAIVRLLHVYKSLPAERTTIFLDRLGERTGTGRCPPELARHLWMTWDMAREMDRCGMDIGGHTVSHPVLAHSSLSAQREEIFTSKQRIELQLGHPITSFSYPVGQPDSFTEATQALLHEAGYRWAFSFSGGFSSPGKVNQLNVPRVPVAPHISHELFQSTARLPWLFA</sequence>
<organism evidence="4 5">
    <name type="scientific">Planctomicrobium piriforme</name>
    <dbReference type="NCBI Taxonomy" id="1576369"/>
    <lineage>
        <taxon>Bacteria</taxon>
        <taxon>Pseudomonadati</taxon>
        <taxon>Planctomycetota</taxon>
        <taxon>Planctomycetia</taxon>
        <taxon>Planctomycetales</taxon>
        <taxon>Planctomycetaceae</taxon>
        <taxon>Planctomicrobium</taxon>
    </lineage>
</organism>
<protein>
    <submittedName>
        <fullName evidence="4">Polysaccharide deacetylase</fullName>
    </submittedName>
</protein>
<evidence type="ECO:0000256" key="2">
    <source>
        <dbReference type="ARBA" id="ARBA00022729"/>
    </source>
</evidence>
<keyword evidence="5" id="KW-1185">Reference proteome</keyword>
<evidence type="ECO:0000313" key="5">
    <source>
        <dbReference type="Proteomes" id="UP000199518"/>
    </source>
</evidence>
<name>A0A1I3FA07_9PLAN</name>
<gene>
    <name evidence="4" type="ORF">SAMN05421753_105146</name>
</gene>
<dbReference type="EMBL" id="FOQD01000005">
    <property type="protein sequence ID" value="SFI08044.1"/>
    <property type="molecule type" value="Genomic_DNA"/>
</dbReference>
<dbReference type="GO" id="GO:0005975">
    <property type="term" value="P:carbohydrate metabolic process"/>
    <property type="evidence" value="ECO:0007669"/>
    <property type="project" value="InterPro"/>
</dbReference>
<dbReference type="STRING" id="1576369.SAMN05421753_105146"/>
<dbReference type="RefSeq" id="WP_092049065.1">
    <property type="nucleotide sequence ID" value="NZ_FOQD01000005.1"/>
</dbReference>
<dbReference type="AlphaFoldDB" id="A0A1I3FA07"/>
<evidence type="ECO:0000259" key="3">
    <source>
        <dbReference type="PROSITE" id="PS51677"/>
    </source>
</evidence>
<accession>A0A1I3FA07</accession>
<dbReference type="SUPFAM" id="SSF88713">
    <property type="entry name" value="Glycoside hydrolase/deacetylase"/>
    <property type="match status" value="1"/>
</dbReference>
<feature type="domain" description="NodB homology" evidence="3">
    <location>
        <begin position="99"/>
        <end position="346"/>
    </location>
</feature>
<dbReference type="GO" id="GO:0016810">
    <property type="term" value="F:hydrolase activity, acting on carbon-nitrogen (but not peptide) bonds"/>
    <property type="evidence" value="ECO:0007669"/>
    <property type="project" value="InterPro"/>
</dbReference>
<evidence type="ECO:0000256" key="1">
    <source>
        <dbReference type="ARBA" id="ARBA00004613"/>
    </source>
</evidence>
<evidence type="ECO:0000313" key="4">
    <source>
        <dbReference type="EMBL" id="SFI08044.1"/>
    </source>
</evidence>
<dbReference type="Gene3D" id="3.20.20.370">
    <property type="entry name" value="Glycoside hydrolase/deacetylase"/>
    <property type="match status" value="1"/>
</dbReference>
<dbReference type="InterPro" id="IPR002509">
    <property type="entry name" value="NODB_dom"/>
</dbReference>
<dbReference type="Pfam" id="PF01522">
    <property type="entry name" value="Polysacc_deac_1"/>
    <property type="match status" value="2"/>
</dbReference>
<keyword evidence="2" id="KW-0732">Signal</keyword>
<dbReference type="InterPro" id="IPR051398">
    <property type="entry name" value="Polysacch_Deacetylase"/>
</dbReference>
<dbReference type="GO" id="GO:0005576">
    <property type="term" value="C:extracellular region"/>
    <property type="evidence" value="ECO:0007669"/>
    <property type="project" value="UniProtKB-SubCell"/>
</dbReference>
<dbReference type="CDD" id="cd10918">
    <property type="entry name" value="CE4_NodB_like_5s_6s"/>
    <property type="match status" value="1"/>
</dbReference>
<dbReference type="Proteomes" id="UP000199518">
    <property type="component" value="Unassembled WGS sequence"/>
</dbReference>
<reference evidence="5" key="1">
    <citation type="submission" date="2016-10" db="EMBL/GenBank/DDBJ databases">
        <authorList>
            <person name="Varghese N."/>
            <person name="Submissions S."/>
        </authorList>
    </citation>
    <scope>NUCLEOTIDE SEQUENCE [LARGE SCALE GENOMIC DNA]</scope>
    <source>
        <strain evidence="5">DSM 26348</strain>
    </source>
</reference>
<dbReference type="PROSITE" id="PS51677">
    <property type="entry name" value="NODB"/>
    <property type="match status" value="1"/>
</dbReference>
<dbReference type="PANTHER" id="PTHR34216:SF3">
    <property type="entry name" value="POLY-BETA-1,6-N-ACETYL-D-GLUCOSAMINE N-DEACETYLASE"/>
    <property type="match status" value="1"/>
</dbReference>
<proteinExistence type="predicted"/>
<dbReference type="InterPro" id="IPR011330">
    <property type="entry name" value="Glyco_hydro/deAcase_b/a-brl"/>
</dbReference>